<comment type="caution">
    <text evidence="4">The sequence shown here is derived from an EMBL/GenBank/DDBJ whole genome shotgun (WGS) entry which is preliminary data.</text>
</comment>
<accession>A0ABR6WI26</accession>
<dbReference type="Pfam" id="PF00990">
    <property type="entry name" value="GGDEF"/>
    <property type="match status" value="1"/>
</dbReference>
<dbReference type="InterPro" id="IPR001633">
    <property type="entry name" value="EAL_dom"/>
</dbReference>
<dbReference type="PANTHER" id="PTHR44757:SF2">
    <property type="entry name" value="BIOFILM ARCHITECTURE MAINTENANCE PROTEIN MBAA"/>
    <property type="match status" value="1"/>
</dbReference>
<feature type="transmembrane region" description="Helical" evidence="1">
    <location>
        <begin position="73"/>
        <end position="92"/>
    </location>
</feature>
<dbReference type="InterPro" id="IPR043128">
    <property type="entry name" value="Rev_trsase/Diguanyl_cyclase"/>
</dbReference>
<keyword evidence="1" id="KW-0812">Transmembrane</keyword>
<dbReference type="InterPro" id="IPR029787">
    <property type="entry name" value="Nucleotide_cyclase"/>
</dbReference>
<dbReference type="NCBIfam" id="TIGR00254">
    <property type="entry name" value="GGDEF"/>
    <property type="match status" value="1"/>
</dbReference>
<dbReference type="SMART" id="SM00065">
    <property type="entry name" value="GAF"/>
    <property type="match status" value="1"/>
</dbReference>
<feature type="transmembrane region" description="Helical" evidence="1">
    <location>
        <begin position="213"/>
        <end position="230"/>
    </location>
</feature>
<dbReference type="InterPro" id="IPR003018">
    <property type="entry name" value="GAF"/>
</dbReference>
<feature type="transmembrane region" description="Helical" evidence="1">
    <location>
        <begin position="262"/>
        <end position="282"/>
    </location>
</feature>
<name>A0ABR6WI26_9FIRM</name>
<dbReference type="SMART" id="SM00267">
    <property type="entry name" value="GGDEF"/>
    <property type="match status" value="1"/>
</dbReference>
<dbReference type="SMART" id="SM00052">
    <property type="entry name" value="EAL"/>
    <property type="match status" value="1"/>
</dbReference>
<dbReference type="SUPFAM" id="SSF141868">
    <property type="entry name" value="EAL domain-like"/>
    <property type="match status" value="1"/>
</dbReference>
<evidence type="ECO:0000313" key="4">
    <source>
        <dbReference type="EMBL" id="MBC3796142.1"/>
    </source>
</evidence>
<dbReference type="Pfam" id="PF16927">
    <property type="entry name" value="HisKA_7TM"/>
    <property type="match status" value="1"/>
</dbReference>
<protein>
    <submittedName>
        <fullName evidence="4">EAL domain-containing protein</fullName>
    </submittedName>
</protein>
<dbReference type="InterPro" id="IPR000160">
    <property type="entry name" value="GGDEF_dom"/>
</dbReference>
<dbReference type="InterPro" id="IPR035919">
    <property type="entry name" value="EAL_sf"/>
</dbReference>
<dbReference type="InterPro" id="IPR031621">
    <property type="entry name" value="HisKA_7TM"/>
</dbReference>
<dbReference type="PROSITE" id="PS50887">
    <property type="entry name" value="GGDEF"/>
    <property type="match status" value="1"/>
</dbReference>
<sequence>MVTISTSTFFSLIFYFSFMAYLYFGFYILKNDDVPMRKWIFFALCITLSIWAFGFSMANSAPDYDTALFWRRFSALGWGSMYSFLLHFILILTNRTKWLRKKWLTILIYLPMLINIIAFSLYNPIATNQYNLHYSPYGWINQSINNSWDLFFNVYYITYTLFSIGLIIIWGLKSDKKGRMSALLLFLTISIALILGSATDILLNTYITSTAPQMAPVIILIPIGAIFYSIRHYDLMKPDITISATSEGEILNNVNYTQIYKFLSFFYLIGGGLDFAASYFIFHVNFGSTLLFSAFLCSLGLALIGLNHSPIQAKNKDLIMVYILALTVPILAFKYINYTFITIWAAPVIFIILLIPFRNGPYLRIFGTIILSTMALVSIKIPSITIHMDMLDHLMHFLLVFLFLAMAFYVNRIFLQRLEENERQVRFQKMVSQISSDLITSNQLNYQEKVQNLLKLCGKQYQVDRSYLCLFSADMKTISYAYEWCNDGIEPSVGKVETIHTSAVPWFVSQISNNSNLYIPNLETLPPEAITEKALLQSHQIKSVLSIPVITNDQILGFLGFDSMENPHVWGEDSPDLLIVISNILADALAKINAEKEISYLAFYDALTGLPNRTLFRDRLTEAIYSAQRAETFIGIIFLDLDAFKSVNDTMGHNAGDELLIKVAQRLTGCVRKQDTVCRFGGDEYLIMLPNITVGNDIPQMSEMIMNSFKNPFKIKNQEFFITASAGVALYPIDGDEPDMLIKNADLAMYTSKDQGKNKYTLCSPLLKEDIQLKMKLTNALYRALERHELVLYYQPQLSVETNTIIGIEALIRWNHPELGLILPETFIPLAEQHSSLIGPIGEWLLMTACKQNKIWHSMGIPPFRMAVSLSGEQFLNSNLLSTIKQVIIETGIPPETLELEITESIALKGKVNVMNELRVMGITIAIDHFGIEYSSLNRLKTLPIDRIKMDPAFVHGIGNKTKDEAIAKIIIQLANNLGLAVIAEGVETESQLAFLKAEHCDEVQGFYFYNPMTADEISSILLQR</sequence>
<evidence type="ECO:0000256" key="1">
    <source>
        <dbReference type="SAM" id="Phobius"/>
    </source>
</evidence>
<feature type="transmembrane region" description="Helical" evidence="1">
    <location>
        <begin position="318"/>
        <end position="335"/>
    </location>
</feature>
<dbReference type="Pfam" id="PF01590">
    <property type="entry name" value="GAF"/>
    <property type="match status" value="1"/>
</dbReference>
<dbReference type="Gene3D" id="3.20.20.450">
    <property type="entry name" value="EAL domain"/>
    <property type="match status" value="1"/>
</dbReference>
<feature type="transmembrane region" description="Helical" evidence="1">
    <location>
        <begin position="104"/>
        <end position="122"/>
    </location>
</feature>
<dbReference type="PROSITE" id="PS50883">
    <property type="entry name" value="EAL"/>
    <property type="match status" value="1"/>
</dbReference>
<dbReference type="PANTHER" id="PTHR44757">
    <property type="entry name" value="DIGUANYLATE CYCLASE DGCP"/>
    <property type="match status" value="1"/>
</dbReference>
<dbReference type="SUPFAM" id="SSF55073">
    <property type="entry name" value="Nucleotide cyclase"/>
    <property type="match status" value="1"/>
</dbReference>
<feature type="domain" description="GGDEF" evidence="3">
    <location>
        <begin position="632"/>
        <end position="765"/>
    </location>
</feature>
<evidence type="ECO:0000259" key="3">
    <source>
        <dbReference type="PROSITE" id="PS50887"/>
    </source>
</evidence>
<proteinExistence type="predicted"/>
<dbReference type="EMBL" id="WJBB01000003">
    <property type="protein sequence ID" value="MBC3796142.1"/>
    <property type="molecule type" value="Genomic_DNA"/>
</dbReference>
<dbReference type="InterPro" id="IPR029016">
    <property type="entry name" value="GAF-like_dom_sf"/>
</dbReference>
<dbReference type="CDD" id="cd01948">
    <property type="entry name" value="EAL"/>
    <property type="match status" value="1"/>
</dbReference>
<dbReference type="RefSeq" id="WP_148602797.1">
    <property type="nucleotide sequence ID" value="NZ_RXYB01000004.1"/>
</dbReference>
<dbReference type="Proteomes" id="UP000653358">
    <property type="component" value="Unassembled WGS sequence"/>
</dbReference>
<dbReference type="CDD" id="cd01949">
    <property type="entry name" value="GGDEF"/>
    <property type="match status" value="1"/>
</dbReference>
<gene>
    <name evidence="4" type="ORF">GH807_03645</name>
</gene>
<dbReference type="SUPFAM" id="SSF55781">
    <property type="entry name" value="GAF domain-like"/>
    <property type="match status" value="1"/>
</dbReference>
<keyword evidence="1" id="KW-0472">Membrane</keyword>
<feature type="transmembrane region" description="Helical" evidence="1">
    <location>
        <begin position="369"/>
        <end position="388"/>
    </location>
</feature>
<feature type="transmembrane region" description="Helical" evidence="1">
    <location>
        <begin position="12"/>
        <end position="29"/>
    </location>
</feature>
<evidence type="ECO:0000313" key="5">
    <source>
        <dbReference type="Proteomes" id="UP000653358"/>
    </source>
</evidence>
<feature type="transmembrane region" description="Helical" evidence="1">
    <location>
        <begin position="41"/>
        <end position="61"/>
    </location>
</feature>
<keyword evidence="1" id="KW-1133">Transmembrane helix</keyword>
<dbReference type="Gene3D" id="3.30.70.270">
    <property type="match status" value="1"/>
</dbReference>
<organism evidence="4 5">
    <name type="scientific">Acetobacterium tundrae</name>
    <dbReference type="NCBI Taxonomy" id="132932"/>
    <lineage>
        <taxon>Bacteria</taxon>
        <taxon>Bacillati</taxon>
        <taxon>Bacillota</taxon>
        <taxon>Clostridia</taxon>
        <taxon>Eubacteriales</taxon>
        <taxon>Eubacteriaceae</taxon>
        <taxon>Acetobacterium</taxon>
    </lineage>
</organism>
<feature type="transmembrane region" description="Helical" evidence="1">
    <location>
        <begin position="394"/>
        <end position="415"/>
    </location>
</feature>
<reference evidence="4 5" key="1">
    <citation type="journal article" date="2020" name="mSystems">
        <title>Defining Genomic and Predicted Metabolic Features of the Acetobacterium Genus.</title>
        <authorList>
            <person name="Ross D.E."/>
            <person name="Marshall C.W."/>
            <person name="Gulliver D."/>
            <person name="May H.D."/>
            <person name="Norman R.S."/>
        </authorList>
    </citation>
    <scope>NUCLEOTIDE SEQUENCE [LARGE SCALE GENOMIC DNA]</scope>
    <source>
        <strain evidence="4 5">DSM 9173</strain>
    </source>
</reference>
<feature type="transmembrane region" description="Helical" evidence="1">
    <location>
        <begin position="288"/>
        <end position="306"/>
    </location>
</feature>
<dbReference type="Pfam" id="PF00563">
    <property type="entry name" value="EAL"/>
    <property type="match status" value="1"/>
</dbReference>
<dbReference type="InterPro" id="IPR052155">
    <property type="entry name" value="Biofilm_reg_signaling"/>
</dbReference>
<feature type="domain" description="EAL" evidence="2">
    <location>
        <begin position="774"/>
        <end position="1025"/>
    </location>
</feature>
<evidence type="ECO:0000259" key="2">
    <source>
        <dbReference type="PROSITE" id="PS50883"/>
    </source>
</evidence>
<feature type="transmembrane region" description="Helical" evidence="1">
    <location>
        <begin position="184"/>
        <end position="207"/>
    </location>
</feature>
<dbReference type="Gene3D" id="3.30.450.40">
    <property type="match status" value="1"/>
</dbReference>
<feature type="transmembrane region" description="Helical" evidence="1">
    <location>
        <begin position="154"/>
        <end position="172"/>
    </location>
</feature>
<keyword evidence="5" id="KW-1185">Reference proteome</keyword>